<name>A0AC34RCE3_9BILA</name>
<evidence type="ECO:0000313" key="1">
    <source>
        <dbReference type="Proteomes" id="UP000887576"/>
    </source>
</evidence>
<evidence type="ECO:0000313" key="2">
    <source>
        <dbReference type="WBParaSite" id="JU765_v2.g5465.t1"/>
    </source>
</evidence>
<protein>
    <submittedName>
        <fullName evidence="2">Uncharacterized protein</fullName>
    </submittedName>
</protein>
<dbReference type="Proteomes" id="UP000887576">
    <property type="component" value="Unplaced"/>
</dbReference>
<sequence length="300" mass="34692">MASTIRRLYGRNCEAGWGYDAENGVFISNPGLTLHCHLKPMPNYKVLVISQDEIETVQNQLFQLYQKRKLLDKELDLLDSSSNLKKSSNEVKKMKKRVELFKYEKLWDLKMKQCSKLLQGSKLTDFELNFDSAFNELLEIKCELQTATVAKTIDPELICNSQFDEPFGRKIQSESIAEKIGAQLCSIDQIIIMDKDYFYLLDPEMAKKFKMGVFLSNEDDEPFISNKNLDKKILIGFASHKNRFTSDELETSEMFVTRCPEKCTRDDRQWICITCGNFFKAKNFEVVCDCGTTHVTNLKL</sequence>
<reference evidence="2" key="1">
    <citation type="submission" date="2022-11" db="UniProtKB">
        <authorList>
            <consortium name="WormBaseParasite"/>
        </authorList>
    </citation>
    <scope>IDENTIFICATION</scope>
</reference>
<dbReference type="WBParaSite" id="JU765_v2.g5465.t1">
    <property type="protein sequence ID" value="JU765_v2.g5465.t1"/>
    <property type="gene ID" value="JU765_v2.g5465"/>
</dbReference>
<proteinExistence type="predicted"/>
<accession>A0AC34RCE3</accession>
<organism evidence="1 2">
    <name type="scientific">Panagrolaimus sp. JU765</name>
    <dbReference type="NCBI Taxonomy" id="591449"/>
    <lineage>
        <taxon>Eukaryota</taxon>
        <taxon>Metazoa</taxon>
        <taxon>Ecdysozoa</taxon>
        <taxon>Nematoda</taxon>
        <taxon>Chromadorea</taxon>
        <taxon>Rhabditida</taxon>
        <taxon>Tylenchina</taxon>
        <taxon>Panagrolaimomorpha</taxon>
        <taxon>Panagrolaimoidea</taxon>
        <taxon>Panagrolaimidae</taxon>
        <taxon>Panagrolaimus</taxon>
    </lineage>
</organism>